<accession>A0A090AR70</accession>
<dbReference type="InterPro" id="IPR016428">
    <property type="entry name" value="QueF_type2"/>
</dbReference>
<dbReference type="STRING" id="1410383.TGUWTKB_6580"/>
<keyword evidence="2" id="KW-0671">Queuosine biosynthesis</keyword>
<dbReference type="Proteomes" id="UP000031627">
    <property type="component" value="Chromosome"/>
</dbReference>
<evidence type="ECO:0000256" key="3">
    <source>
        <dbReference type="ARBA" id="ARBA00022857"/>
    </source>
</evidence>
<sequence length="278" mass="33019">MNKNFIINLKRKMLKNNIYKNQYSPELLQKISRKKNRILLKSNNSFSYGEDIWNLYEISWLQKNGFPQIAIGEIIVPFDTEYFIESKSLKLYLNSLNQTFFDNESDVSKVIQSDLTHCILHDIKVTLFPISYFSSKKINFFEGECLDDYNINIKNFEYNTNDLLNATEPVKIKNKTLFTNLFKANCPITNQPDWGSVQIIYSGNRIKKKNIIKYLFSFRKHREYHEQCAEIIFDDIKHFCKPNELFIYLRFVRRGGIDINIWRGTRSFAPINSRLARQ</sequence>
<reference evidence="6 7" key="2">
    <citation type="journal article" date="2014" name="Curr. Biol.">
        <title>Symbiont-Supplemented Maternal Investment Underpinning Host's Ecological Adaptation.</title>
        <authorList>
            <person name="Kaiwa N."/>
            <person name="Hosokawa T."/>
            <person name="Nikoh N."/>
            <person name="Tanahashi M."/>
            <person name="Moriyama M."/>
            <person name="Meng X.Y."/>
            <person name="Maeda T."/>
            <person name="Yamaguchi K."/>
            <person name="Shigenobu S."/>
            <person name="Ito M."/>
            <person name="Fukatsu T."/>
        </authorList>
    </citation>
    <scope>NUCLEOTIDE SEQUENCE [LARGE SCALE GENOMIC DNA]</scope>
    <source>
        <strain evidence="6 7">UwTKB</strain>
    </source>
</reference>
<evidence type="ECO:0000256" key="1">
    <source>
        <dbReference type="ARBA" id="ARBA00022490"/>
    </source>
</evidence>
<evidence type="ECO:0000313" key="6">
    <source>
        <dbReference type="EMBL" id="BAP58877.1"/>
    </source>
</evidence>
<dbReference type="KEGG" id="sbw:TGUWTKB_6580"/>
<dbReference type="OrthoDB" id="9789995at2"/>
<keyword evidence="4" id="KW-0560">Oxidoreductase</keyword>
<dbReference type="GO" id="GO:0005737">
    <property type="term" value="C:cytoplasm"/>
    <property type="evidence" value="ECO:0007669"/>
    <property type="project" value="InterPro"/>
</dbReference>
<dbReference type="Pfam" id="PF14819">
    <property type="entry name" value="QueF_N"/>
    <property type="match status" value="1"/>
</dbReference>
<keyword evidence="3" id="KW-0521">NADP</keyword>
<proteinExistence type="predicted"/>
<evidence type="ECO:0000256" key="4">
    <source>
        <dbReference type="ARBA" id="ARBA00023002"/>
    </source>
</evidence>
<keyword evidence="7" id="KW-1185">Reference proteome</keyword>
<dbReference type="InterPro" id="IPR029139">
    <property type="entry name" value="QueF_N"/>
</dbReference>
<reference evidence="7" key="1">
    <citation type="submission" date="2013-11" db="EMBL/GenBank/DDBJ databases">
        <title>Symbiont-containing voluminous jelly as an extraordinary maternal gift for overwintering insect nymphs.</title>
        <authorList>
            <person name="Kaiwa N."/>
            <person name="Hosokawa T."/>
            <person name="Nikoh N."/>
            <person name="Meng X.Y."/>
            <person name="Tanahashi M."/>
            <person name="Moriyama M."/>
            <person name="Maeda T."/>
            <person name="Yamaguchi K."/>
            <person name="Shigenobu S."/>
            <person name="Ito M."/>
            <person name="Fukatsu T."/>
        </authorList>
    </citation>
    <scope>NUCLEOTIDE SEQUENCE [LARGE SCALE GENOMIC DNA]</scope>
    <source>
        <strain evidence="7">UwTKB</strain>
    </source>
</reference>
<gene>
    <name evidence="6" type="primary">queF</name>
    <name evidence="6" type="ORF">TGUWTKB_6580</name>
</gene>
<dbReference type="Gene3D" id="3.30.1130.10">
    <property type="match status" value="2"/>
</dbReference>
<dbReference type="PANTHER" id="PTHR34354">
    <property type="entry name" value="NADPH-DEPENDENT 7-CYANO-7-DEAZAGUANINE REDUCTASE"/>
    <property type="match status" value="1"/>
</dbReference>
<dbReference type="PIRSF" id="PIRSF004750">
    <property type="entry name" value="Nitrile_oxidored_YqcD_prd"/>
    <property type="match status" value="1"/>
</dbReference>
<dbReference type="PANTHER" id="PTHR34354:SF1">
    <property type="entry name" value="NADPH-DEPENDENT 7-CYANO-7-DEAZAGUANINE REDUCTASE"/>
    <property type="match status" value="1"/>
</dbReference>
<evidence type="ECO:0000313" key="7">
    <source>
        <dbReference type="Proteomes" id="UP000031627"/>
    </source>
</evidence>
<dbReference type="NCBIfam" id="TIGR03138">
    <property type="entry name" value="QueF"/>
    <property type="match status" value="1"/>
</dbReference>
<dbReference type="HOGENOM" id="CLU_054738_0_0_6"/>
<dbReference type="InterPro" id="IPR043133">
    <property type="entry name" value="GTP-CH-I_C/QueF"/>
</dbReference>
<evidence type="ECO:0000256" key="2">
    <source>
        <dbReference type="ARBA" id="ARBA00022785"/>
    </source>
</evidence>
<feature type="domain" description="NADPH-dependent 7-cyano-7-deazaguanine reductase N-terminal" evidence="5">
    <location>
        <begin position="19"/>
        <end position="127"/>
    </location>
</feature>
<dbReference type="InterPro" id="IPR029500">
    <property type="entry name" value="QueF"/>
</dbReference>
<dbReference type="EMBL" id="AP014521">
    <property type="protein sequence ID" value="BAP58877.1"/>
    <property type="molecule type" value="Genomic_DNA"/>
</dbReference>
<organism evidence="6 7">
    <name type="scientific">Candidatus Tachikawaea gelatinosa</name>
    <dbReference type="NCBI Taxonomy" id="1410383"/>
    <lineage>
        <taxon>Bacteria</taxon>
        <taxon>Pseudomonadati</taxon>
        <taxon>Pseudomonadota</taxon>
        <taxon>Gammaproteobacteria</taxon>
        <taxon>Enterobacterales</taxon>
        <taxon>Enterobacteriaceae</taxon>
        <taxon>Candidatus Tachikawaea</taxon>
    </lineage>
</organism>
<dbReference type="RefSeq" id="WP_041063474.1">
    <property type="nucleotide sequence ID" value="NZ_AP014521.1"/>
</dbReference>
<dbReference type="AlphaFoldDB" id="A0A090AR70"/>
<dbReference type="Pfam" id="PF14489">
    <property type="entry name" value="QueF"/>
    <property type="match status" value="1"/>
</dbReference>
<dbReference type="SUPFAM" id="SSF55620">
    <property type="entry name" value="Tetrahydrobiopterin biosynthesis enzymes-like"/>
    <property type="match status" value="1"/>
</dbReference>
<keyword evidence="1" id="KW-0963">Cytoplasm</keyword>
<name>A0A090AR70_9ENTR</name>
<evidence type="ECO:0000259" key="5">
    <source>
        <dbReference type="Pfam" id="PF14819"/>
    </source>
</evidence>
<dbReference type="InterPro" id="IPR050084">
    <property type="entry name" value="NADPH_dep_7-cyano-7-deazaG_red"/>
</dbReference>
<dbReference type="GO" id="GO:0008616">
    <property type="term" value="P:tRNA queuosine(34) biosynthetic process"/>
    <property type="evidence" value="ECO:0007669"/>
    <property type="project" value="UniProtKB-KW"/>
</dbReference>
<protein>
    <submittedName>
        <fullName evidence="6">NADPH-dependent 7-cyano-7-deazaguanine reductase</fullName>
    </submittedName>
</protein>
<dbReference type="GO" id="GO:0033739">
    <property type="term" value="F:preQ1 synthase activity"/>
    <property type="evidence" value="ECO:0007669"/>
    <property type="project" value="InterPro"/>
</dbReference>